<dbReference type="Proteomes" id="UP000640335">
    <property type="component" value="Unassembled WGS sequence"/>
</dbReference>
<sequence length="221" mass="26298">MEYSYLALTSLIYFCLATINFFNEDGKYAIGSKEDTRIAFDTVRSFTLCGDDEVSDESKRILTDYHIEISKNISINTFDVNNLWDFLNNLSFYTNSLLSYINNDILSLHSSIYIFFNNLIYDYDNIKSLDYRQIEKTSISLLYYFIYLKITDTRYTPNDDILDKIYNNLNSTYHKNLYELYFNNKTDYKNYLYTPQNIPSNFSFCNGYKKLIIKILDSYKK</sequence>
<proteinExistence type="predicted"/>
<protein>
    <submittedName>
        <fullName evidence="1">Uncharacterized protein</fullName>
    </submittedName>
</protein>
<reference evidence="1 2" key="1">
    <citation type="submission" date="2020-08" db="EMBL/GenBank/DDBJ databases">
        <title>A Genomic Blueprint of the Chicken Gut Microbiome.</title>
        <authorList>
            <person name="Gilroy R."/>
            <person name="Ravi A."/>
            <person name="Getino M."/>
            <person name="Pursley I."/>
            <person name="Horton D.L."/>
            <person name="Alikhan N.-F."/>
            <person name="Baker D."/>
            <person name="Gharbi K."/>
            <person name="Hall N."/>
            <person name="Watson M."/>
            <person name="Adriaenssens E.M."/>
            <person name="Foster-Nyarko E."/>
            <person name="Jarju S."/>
            <person name="Secka A."/>
            <person name="Antonio M."/>
            <person name="Oren A."/>
            <person name="Chaudhuri R."/>
            <person name="La Ragione R.M."/>
            <person name="Hildebrand F."/>
            <person name="Pallen M.J."/>
        </authorList>
    </citation>
    <scope>NUCLEOTIDE SEQUENCE [LARGE SCALE GENOMIC DNA]</scope>
    <source>
        <strain evidence="1 2">Sa3CUN1</strain>
    </source>
</reference>
<comment type="caution">
    <text evidence="1">The sequence shown here is derived from an EMBL/GenBank/DDBJ whole genome shotgun (WGS) entry which is preliminary data.</text>
</comment>
<keyword evidence="2" id="KW-1185">Reference proteome</keyword>
<evidence type="ECO:0000313" key="2">
    <source>
        <dbReference type="Proteomes" id="UP000640335"/>
    </source>
</evidence>
<evidence type="ECO:0000313" key="1">
    <source>
        <dbReference type="EMBL" id="MBD7916570.1"/>
    </source>
</evidence>
<dbReference type="EMBL" id="JACSQZ010000100">
    <property type="protein sequence ID" value="MBD7916570.1"/>
    <property type="molecule type" value="Genomic_DNA"/>
</dbReference>
<gene>
    <name evidence="1" type="ORF">H9660_15665</name>
</gene>
<organism evidence="1 2">
    <name type="scientific">Clostridium gallinarum</name>
    <dbReference type="NCBI Taxonomy" id="2762246"/>
    <lineage>
        <taxon>Bacteria</taxon>
        <taxon>Bacillati</taxon>
        <taxon>Bacillota</taxon>
        <taxon>Clostridia</taxon>
        <taxon>Eubacteriales</taxon>
        <taxon>Clostridiaceae</taxon>
        <taxon>Clostridium</taxon>
    </lineage>
</organism>
<accession>A0ABR8Q823</accession>
<name>A0ABR8Q823_9CLOT</name>